<dbReference type="PANTHER" id="PTHR16275:SF8">
    <property type="entry name" value="COILED-COIL DOMAIN-CONTAINING PROTEIN 40"/>
    <property type="match status" value="1"/>
</dbReference>
<comment type="caution">
    <text evidence="3">The sequence shown here is derived from an EMBL/GenBank/DDBJ whole genome shotgun (WGS) entry which is preliminary data.</text>
</comment>
<dbReference type="GO" id="GO:0001947">
    <property type="term" value="P:heart looping"/>
    <property type="evidence" value="ECO:0007669"/>
    <property type="project" value="TreeGrafter"/>
</dbReference>
<dbReference type="EMBL" id="SRMA01027286">
    <property type="protein sequence ID" value="TRY56344.1"/>
    <property type="molecule type" value="Genomic_DNA"/>
</dbReference>
<proteinExistence type="predicted"/>
<name>A0A553MT43_9TELE</name>
<feature type="coiled-coil region" evidence="1">
    <location>
        <begin position="445"/>
        <end position="472"/>
    </location>
</feature>
<dbReference type="GO" id="GO:0005929">
    <property type="term" value="C:cilium"/>
    <property type="evidence" value="ECO:0007669"/>
    <property type="project" value="TreeGrafter"/>
</dbReference>
<keyword evidence="4" id="KW-1185">Reference proteome</keyword>
<dbReference type="InterPro" id="IPR037386">
    <property type="entry name" value="CCDC40"/>
</dbReference>
<dbReference type="Pfam" id="PF08647">
    <property type="entry name" value="BRE1"/>
    <property type="match status" value="1"/>
</dbReference>
<dbReference type="GO" id="GO:0005737">
    <property type="term" value="C:cytoplasm"/>
    <property type="evidence" value="ECO:0007669"/>
    <property type="project" value="TreeGrafter"/>
</dbReference>
<dbReference type="GO" id="GO:0035082">
    <property type="term" value="P:axoneme assembly"/>
    <property type="evidence" value="ECO:0007669"/>
    <property type="project" value="InterPro"/>
</dbReference>
<keyword evidence="1" id="KW-0175">Coiled coil</keyword>
<organism evidence="3 4">
    <name type="scientific">Danionella cerebrum</name>
    <dbReference type="NCBI Taxonomy" id="2873325"/>
    <lineage>
        <taxon>Eukaryota</taxon>
        <taxon>Metazoa</taxon>
        <taxon>Chordata</taxon>
        <taxon>Craniata</taxon>
        <taxon>Vertebrata</taxon>
        <taxon>Euteleostomi</taxon>
        <taxon>Actinopterygii</taxon>
        <taxon>Neopterygii</taxon>
        <taxon>Teleostei</taxon>
        <taxon>Ostariophysi</taxon>
        <taxon>Cypriniformes</taxon>
        <taxon>Danionidae</taxon>
        <taxon>Danioninae</taxon>
        <taxon>Danionella</taxon>
    </lineage>
</organism>
<sequence length="895" mass="104302">MEGQNHDDRDTDYAITEGSFHTEGPEINSERTQAMPPHSLQMEITGETEADESIRVEDEEEEVVVLDPEHPLMKRFQSALKRNLSYQLERINLELSEKTATEKTEATRRHVLAEEVYMVHEMLARLQMSLESNHEANAEAAARGRQAQDQLDEVKKQYQETARQTKTQHSQVTELQSKVDSLALKLLYMQESNSSLRSDIKAIINAANKTQKERTQAEEHKQQQDLYVERLTLHVEKLNEQISLFEFQITAQTKQTTAAKEALSEAQLELDSVIVERKQLLQQWNSSLLMMKKRDETFTGTQEELRLAEKQLISLDTEIDSYKKSILKEEEQNERLTLCLNRAQADCTASRKLITQSQNQQEALHTQYTTYTRVLQETEKSLRMLQEDYEQRQSELKAVRKLMEKESGMRLDLEEQIMKKLQEQLTHSNAAKYSQRLTDKTAAHRREKEAQLIKMENEINAATLEEQELAIRLDSLRAFQAELEQKMNQQHLLMSCREAEIAKQGKDIERKQATITFYNKKIKDIISTTGHEDLGPLEIRVGTLSKELEEVSAEIKELQHLWLWQQGELVRFTQEKQAHSSSVQALQTQLTILQQSKIRREGVMEQDQREQADLEKQTKVLMADMLKLNALLSKNSDLNQALQESNSLMETEFRQKLKQRRQIMLWEKKTQLMRETRSAIDSNVGKGEMQTMKAEIHRMEVRYTQLMKQQERLLRDMESVIARRETIAVRSEAQARSQHKSPTQTEYHNTLQSLRRRILQTKKQAEESDAVMSELKERQSSITTRLQENQDRFSELQRTKAALTQDYSRLQETKERNMYHLPRLQARAKHLLAIKEGRYTPVTSGDSALELATQKQQERLKMISSVLQSLVQEYPQHHRTLHRISITLGDLQNSQ</sequence>
<evidence type="ECO:0008006" key="5">
    <source>
        <dbReference type="Google" id="ProtNLM"/>
    </source>
</evidence>
<evidence type="ECO:0000313" key="4">
    <source>
        <dbReference type="Proteomes" id="UP000316079"/>
    </source>
</evidence>
<reference evidence="3 4" key="1">
    <citation type="journal article" date="2019" name="Sci. Data">
        <title>Hybrid genome assembly and annotation of Danionella translucida.</title>
        <authorList>
            <person name="Kadobianskyi M."/>
            <person name="Schulze L."/>
            <person name="Schuelke M."/>
            <person name="Judkewitz B."/>
        </authorList>
    </citation>
    <scope>NUCLEOTIDE SEQUENCE [LARGE SCALE GENOMIC DNA]</scope>
    <source>
        <strain evidence="3 4">Bolton</strain>
    </source>
</reference>
<feature type="compositionally biased region" description="Basic and acidic residues" evidence="2">
    <location>
        <begin position="1"/>
        <end position="12"/>
    </location>
</feature>
<feature type="coiled-coil region" evidence="1">
    <location>
        <begin position="137"/>
        <end position="164"/>
    </location>
</feature>
<feature type="coiled-coil region" evidence="1">
    <location>
        <begin position="263"/>
        <end position="346"/>
    </location>
</feature>
<feature type="region of interest" description="Disordered" evidence="2">
    <location>
        <begin position="1"/>
        <end position="38"/>
    </location>
</feature>
<dbReference type="GO" id="GO:0005576">
    <property type="term" value="C:extracellular region"/>
    <property type="evidence" value="ECO:0007669"/>
    <property type="project" value="GOC"/>
</dbReference>
<dbReference type="OrthoDB" id="188741at2759"/>
<dbReference type="GO" id="GO:0060287">
    <property type="term" value="P:epithelial cilium movement involved in determination of left/right asymmetry"/>
    <property type="evidence" value="ECO:0007669"/>
    <property type="project" value="TreeGrafter"/>
</dbReference>
<dbReference type="AlphaFoldDB" id="A0A553MT43"/>
<feature type="coiled-coil region" evidence="1">
    <location>
        <begin position="375"/>
        <end position="406"/>
    </location>
</feature>
<evidence type="ECO:0000256" key="1">
    <source>
        <dbReference type="SAM" id="Coils"/>
    </source>
</evidence>
<accession>A0A553MT43</accession>
<evidence type="ECO:0000256" key="2">
    <source>
        <dbReference type="SAM" id="MobiDB-lite"/>
    </source>
</evidence>
<evidence type="ECO:0000313" key="3">
    <source>
        <dbReference type="EMBL" id="TRY56344.1"/>
    </source>
</evidence>
<dbReference type="STRING" id="623744.A0A553MT43"/>
<dbReference type="PANTHER" id="PTHR16275">
    <property type="entry name" value="COILED-COIL DOMAIN-CONTAINING PROTEIN 40"/>
    <property type="match status" value="1"/>
</dbReference>
<protein>
    <recommendedName>
        <fullName evidence="5">Coiled-coil domain-containing protein 40</fullName>
    </recommendedName>
</protein>
<dbReference type="Proteomes" id="UP000316079">
    <property type="component" value="Unassembled WGS sequence"/>
</dbReference>
<feature type="coiled-coil region" evidence="1">
    <location>
        <begin position="758"/>
        <end position="813"/>
    </location>
</feature>
<gene>
    <name evidence="3" type="ORF">DNTS_034957</name>
</gene>